<proteinExistence type="predicted"/>
<accession>A0A1H4ZWC1</accession>
<dbReference type="EMBL" id="FNTJ01000003">
    <property type="protein sequence ID" value="SED33814.1"/>
    <property type="molecule type" value="Genomic_DNA"/>
</dbReference>
<dbReference type="AlphaFoldDB" id="A0A1H4ZWC1"/>
<dbReference type="RefSeq" id="WP_092320811.1">
    <property type="nucleotide sequence ID" value="NZ_FNTJ01000003.1"/>
</dbReference>
<reference evidence="3" key="1">
    <citation type="submission" date="2016-10" db="EMBL/GenBank/DDBJ databases">
        <authorList>
            <person name="Varghese N."/>
            <person name="Submissions S."/>
        </authorList>
    </citation>
    <scope>NUCLEOTIDE SEQUENCE [LARGE SCALE GENOMIC DNA]</scope>
    <source>
        <strain evidence="3">DSM 9751</strain>
    </source>
</reference>
<dbReference type="Proteomes" id="UP000198982">
    <property type="component" value="Unassembled WGS sequence"/>
</dbReference>
<organism evidence="2 3">
    <name type="scientific">Pseudomonas saponiphila</name>
    <dbReference type="NCBI Taxonomy" id="556534"/>
    <lineage>
        <taxon>Bacteria</taxon>
        <taxon>Pseudomonadati</taxon>
        <taxon>Pseudomonadota</taxon>
        <taxon>Gammaproteobacteria</taxon>
        <taxon>Pseudomonadales</taxon>
        <taxon>Pseudomonadaceae</taxon>
        <taxon>Pseudomonas</taxon>
    </lineage>
</organism>
<protein>
    <submittedName>
        <fullName evidence="2">Uncharacterized protein</fullName>
    </submittedName>
</protein>
<evidence type="ECO:0000256" key="1">
    <source>
        <dbReference type="SAM" id="SignalP"/>
    </source>
</evidence>
<feature type="chain" id="PRO_5011570397" evidence="1">
    <location>
        <begin position="23"/>
        <end position="150"/>
    </location>
</feature>
<keyword evidence="3" id="KW-1185">Reference proteome</keyword>
<name>A0A1H4ZWC1_9PSED</name>
<sequence>MRHLLKLTCLLLACASSPFATAGVDVPLKASLTVDKDAILCTSSESLFLLYEGAYLASKSGGKEAFEGYFKNAATTLETAGVCTLNTDALPVEIVGFDVFTNAAKANAGQRFYGAFELPKSRRLVYVNADSVPGLMAQISQLAKSASQKQ</sequence>
<gene>
    <name evidence="2" type="ORF">SAMN05216178_6842</name>
</gene>
<evidence type="ECO:0000313" key="3">
    <source>
        <dbReference type="Proteomes" id="UP000198982"/>
    </source>
</evidence>
<feature type="signal peptide" evidence="1">
    <location>
        <begin position="1"/>
        <end position="22"/>
    </location>
</feature>
<evidence type="ECO:0000313" key="2">
    <source>
        <dbReference type="EMBL" id="SED33814.1"/>
    </source>
</evidence>
<keyword evidence="1" id="KW-0732">Signal</keyword>